<reference evidence="7 8" key="1">
    <citation type="journal article" date="2006" name="Genome Res.">
        <title>Skewed genomic variability in strains of the toxigenic bacterial pathogen, Clostridium perfringens.</title>
        <authorList>
            <person name="Myers G.S."/>
            <person name="Rasko D.A."/>
            <person name="Cheung J.K."/>
            <person name="Ravel J."/>
            <person name="Seshadri R."/>
            <person name="Deboy R.T."/>
            <person name="Ren Q."/>
            <person name="Varga J."/>
            <person name="Awad M.M."/>
            <person name="Brinkac L.M."/>
            <person name="Daugherty S.C."/>
            <person name="Haft D.H."/>
            <person name="Dodson R.J."/>
            <person name="Madupu R."/>
            <person name="Nelson W.C."/>
            <person name="Rosovitz M.J."/>
            <person name="Sullivan S.A."/>
            <person name="Khouri H."/>
            <person name="Dimitrov G.I."/>
            <person name="Watkins K.L."/>
            <person name="Mulligan S."/>
            <person name="Benton J."/>
            <person name="Radune D."/>
            <person name="Fisher D.J."/>
            <person name="Atkins H.S."/>
            <person name="Hiscox T."/>
            <person name="Jost B.H."/>
            <person name="Billington S.J."/>
            <person name="Songer J.G."/>
            <person name="McClane B.A."/>
            <person name="Titball R.W."/>
            <person name="Rood J.I."/>
            <person name="Melville S.B."/>
            <person name="Paulsen I.T."/>
        </authorList>
    </citation>
    <scope>NUCLEOTIDE SEQUENCE [LARGE SCALE GENOMIC DNA]</scope>
    <source>
        <strain evidence="8">ATCC 13124 / DSM 756 / JCM 1290 / NCIMB 6125 / NCTC 8237 / S 107 / Type A</strain>
    </source>
</reference>
<feature type="transmembrane region" description="Helical" evidence="6">
    <location>
        <begin position="310"/>
        <end position="335"/>
    </location>
</feature>
<evidence type="ECO:0000256" key="4">
    <source>
        <dbReference type="ARBA" id="ARBA00022989"/>
    </source>
</evidence>
<feature type="transmembrane region" description="Helical" evidence="6">
    <location>
        <begin position="203"/>
        <end position="224"/>
    </location>
</feature>
<evidence type="ECO:0000313" key="7">
    <source>
        <dbReference type="EMBL" id="ABG83243.1"/>
    </source>
</evidence>
<dbReference type="PaxDb" id="195103-CPF_0916"/>
<feature type="transmembrane region" description="Helical" evidence="6">
    <location>
        <begin position="239"/>
        <end position="262"/>
    </location>
</feature>
<dbReference type="PANTHER" id="PTHR30250">
    <property type="entry name" value="PST FAMILY PREDICTED COLANIC ACID TRANSPORTER"/>
    <property type="match status" value="1"/>
</dbReference>
<evidence type="ECO:0000256" key="1">
    <source>
        <dbReference type="ARBA" id="ARBA00004651"/>
    </source>
</evidence>
<dbReference type="eggNOG" id="COG2244">
    <property type="taxonomic scope" value="Bacteria"/>
</dbReference>
<gene>
    <name evidence="7" type="ordered locus">CPF_0916</name>
</gene>
<dbReference type="AlphaFoldDB" id="A0A0H2YRG0"/>
<evidence type="ECO:0000256" key="2">
    <source>
        <dbReference type="ARBA" id="ARBA00022475"/>
    </source>
</evidence>
<dbReference type="PANTHER" id="PTHR30250:SF11">
    <property type="entry name" value="O-ANTIGEN TRANSPORTER-RELATED"/>
    <property type="match status" value="1"/>
</dbReference>
<dbReference type="RefSeq" id="WP_011590437.1">
    <property type="nucleotide sequence ID" value="NC_008261.1"/>
</dbReference>
<keyword evidence="5 6" id="KW-0472">Membrane</keyword>
<dbReference type="HOGENOM" id="CLU_044974_1_0_9"/>
<feature type="transmembrane region" description="Helical" evidence="6">
    <location>
        <begin position="140"/>
        <end position="158"/>
    </location>
</feature>
<keyword evidence="2" id="KW-1003">Cell membrane</keyword>
<organism evidence="7 8">
    <name type="scientific">Clostridium perfringens (strain ATCC 13124 / DSM 756 / JCM 1290 / NCIMB 6125 / NCTC 8237 / Type A)</name>
    <dbReference type="NCBI Taxonomy" id="195103"/>
    <lineage>
        <taxon>Bacteria</taxon>
        <taxon>Bacillati</taxon>
        <taxon>Bacillota</taxon>
        <taxon>Clostridia</taxon>
        <taxon>Eubacteriales</taxon>
        <taxon>Clostridiaceae</taxon>
        <taxon>Clostridium</taxon>
    </lineage>
</organism>
<evidence type="ECO:0000256" key="6">
    <source>
        <dbReference type="SAM" id="Phobius"/>
    </source>
</evidence>
<feature type="transmembrane region" description="Helical" evidence="6">
    <location>
        <begin position="43"/>
        <end position="63"/>
    </location>
</feature>
<keyword evidence="3 6" id="KW-0812">Transmembrane</keyword>
<feature type="transmembrane region" description="Helical" evidence="6">
    <location>
        <begin position="164"/>
        <end position="182"/>
    </location>
</feature>
<protein>
    <submittedName>
        <fullName evidence="7">Capsular polysaccharide transporter protein</fullName>
    </submittedName>
</protein>
<dbReference type="KEGG" id="cpf:CPF_0916"/>
<dbReference type="Proteomes" id="UP000001823">
    <property type="component" value="Chromosome"/>
</dbReference>
<evidence type="ECO:0000313" key="8">
    <source>
        <dbReference type="Proteomes" id="UP000001823"/>
    </source>
</evidence>
<feature type="transmembrane region" description="Helical" evidence="6">
    <location>
        <begin position="424"/>
        <end position="439"/>
    </location>
</feature>
<feature type="transmembrane region" description="Helical" evidence="6">
    <location>
        <begin position="282"/>
        <end position="304"/>
    </location>
</feature>
<dbReference type="EMBL" id="CP000246">
    <property type="protein sequence ID" value="ABG83243.1"/>
    <property type="molecule type" value="Genomic_DNA"/>
</dbReference>
<feature type="transmembrane region" description="Helical" evidence="6">
    <location>
        <begin position="84"/>
        <end position="102"/>
    </location>
</feature>
<accession>A0A0H2YRG0</accession>
<dbReference type="STRING" id="195103.CPF_0916"/>
<feature type="transmembrane region" description="Helical" evidence="6">
    <location>
        <begin position="7"/>
        <end position="31"/>
    </location>
</feature>
<evidence type="ECO:0000256" key="3">
    <source>
        <dbReference type="ARBA" id="ARBA00022692"/>
    </source>
</evidence>
<dbReference type="InterPro" id="IPR050833">
    <property type="entry name" value="Poly_Biosynth_Transport"/>
</dbReference>
<feature type="transmembrane region" description="Helical" evidence="6">
    <location>
        <begin position="108"/>
        <end position="128"/>
    </location>
</feature>
<name>A0A0H2YRG0_CLOP1</name>
<keyword evidence="8" id="KW-1185">Reference proteome</keyword>
<evidence type="ECO:0000256" key="5">
    <source>
        <dbReference type="ARBA" id="ARBA00023136"/>
    </source>
</evidence>
<sequence length="457" mass="53482">MNIKENILRIFSANFLEVISRIIISFIIPIILSITEYSNLKTYMLYISYITVFTLGFEEGMYIKYGGKEFNEINLETFKYEHRLYILLQIVFSTIVFLLGVFSENLILILMAITIVPYNIVVFFKANYKALGEFKIYTKIVYLQTILDLILNILLVFFIKSSSYIMFCLAIIVINLAGAFYVEGNFYKKLKGIKCVYNKKIKNNFKVGFVILIANLSIMIFYGLDRWFIKIFFTEYDFAYYSFAISMLNLINILINSISVIFYNYIAKDENKTIINNLKRYLLILGAFASLSYFGFAAVINIFIKKYIPSLNIIAISFSAYPYIIVINIVIVNLYKARKEERKYLKVVLKMLGIAFLYNLITTILFKNSILIAASTTASFITWYFYSLKDFSYLFKDKKELKFLTINLIGFLISSHLFNWFLGGIIYLAIILLTVKIFFKNEFLKGMDYIRNNRYLN</sequence>
<proteinExistence type="predicted"/>
<comment type="subcellular location">
    <subcellularLocation>
        <location evidence="1">Cell membrane</location>
        <topology evidence="1">Multi-pass membrane protein</topology>
    </subcellularLocation>
</comment>
<dbReference type="GO" id="GO:0005886">
    <property type="term" value="C:plasma membrane"/>
    <property type="evidence" value="ECO:0007669"/>
    <property type="project" value="UniProtKB-SubCell"/>
</dbReference>
<keyword evidence="4 6" id="KW-1133">Transmembrane helix</keyword>